<reference evidence="1" key="1">
    <citation type="journal article" date="2014" name="Front. Microbiol.">
        <title>High frequency of phylogenetically diverse reductive dehalogenase-homologous genes in deep subseafloor sedimentary metagenomes.</title>
        <authorList>
            <person name="Kawai M."/>
            <person name="Futagami T."/>
            <person name="Toyoda A."/>
            <person name="Takaki Y."/>
            <person name="Nishi S."/>
            <person name="Hori S."/>
            <person name="Arai W."/>
            <person name="Tsubouchi T."/>
            <person name="Morono Y."/>
            <person name="Uchiyama I."/>
            <person name="Ito T."/>
            <person name="Fujiyama A."/>
            <person name="Inagaki F."/>
            <person name="Takami H."/>
        </authorList>
    </citation>
    <scope>NUCLEOTIDE SEQUENCE</scope>
    <source>
        <strain evidence="1">Expedition CK06-06</strain>
    </source>
</reference>
<proteinExistence type="predicted"/>
<dbReference type="AlphaFoldDB" id="X1J8V1"/>
<comment type="caution">
    <text evidence="1">The sequence shown here is derived from an EMBL/GenBank/DDBJ whole genome shotgun (WGS) entry which is preliminary data.</text>
</comment>
<dbReference type="EMBL" id="BARU01026179">
    <property type="protein sequence ID" value="GAH74809.1"/>
    <property type="molecule type" value="Genomic_DNA"/>
</dbReference>
<feature type="non-terminal residue" evidence="1">
    <location>
        <position position="55"/>
    </location>
</feature>
<name>X1J8V1_9ZZZZ</name>
<organism evidence="1">
    <name type="scientific">marine sediment metagenome</name>
    <dbReference type="NCBI Taxonomy" id="412755"/>
    <lineage>
        <taxon>unclassified sequences</taxon>
        <taxon>metagenomes</taxon>
        <taxon>ecological metagenomes</taxon>
    </lineage>
</organism>
<evidence type="ECO:0000313" key="1">
    <source>
        <dbReference type="EMBL" id="GAH74809.1"/>
    </source>
</evidence>
<sequence length="55" mass="6365">MMAVSAEKQEYKYHLQQATKWLSGITGQWVQNLGHSQTHLPFDNAPAEFNRGKYK</sequence>
<protein>
    <submittedName>
        <fullName evidence="1">Uncharacterized protein</fullName>
    </submittedName>
</protein>
<gene>
    <name evidence="1" type="ORF">S03H2_42093</name>
</gene>
<accession>X1J8V1</accession>